<reference evidence="1 2" key="1">
    <citation type="submission" date="2014-01" db="EMBL/GenBank/DDBJ databases">
        <title>Full genme sequencing of cellulolytic bacterium Gynuella sunshinyii YC6258T gen. nov., sp. nov.</title>
        <authorList>
            <person name="Khan H."/>
            <person name="Chung E.J."/>
            <person name="Chung Y.R."/>
        </authorList>
    </citation>
    <scope>NUCLEOTIDE SEQUENCE [LARGE SCALE GENOMIC DNA]</scope>
    <source>
        <strain evidence="1 2">YC6258</strain>
    </source>
</reference>
<proteinExistence type="predicted"/>
<dbReference type="Proteomes" id="UP000032266">
    <property type="component" value="Chromosome"/>
</dbReference>
<organism evidence="1 2">
    <name type="scientific">Gynuella sunshinyii YC6258</name>
    <dbReference type="NCBI Taxonomy" id="1445510"/>
    <lineage>
        <taxon>Bacteria</taxon>
        <taxon>Pseudomonadati</taxon>
        <taxon>Pseudomonadota</taxon>
        <taxon>Gammaproteobacteria</taxon>
        <taxon>Oceanospirillales</taxon>
        <taxon>Saccharospirillaceae</taxon>
        <taxon>Gynuella</taxon>
    </lineage>
</organism>
<protein>
    <submittedName>
        <fullName evidence="1">Uncharacterized protein</fullName>
    </submittedName>
</protein>
<dbReference type="EMBL" id="CP007142">
    <property type="protein sequence ID" value="AJQ93010.1"/>
    <property type="molecule type" value="Genomic_DNA"/>
</dbReference>
<dbReference type="HOGENOM" id="CLU_3184277_0_0_6"/>
<evidence type="ECO:0000313" key="2">
    <source>
        <dbReference type="Proteomes" id="UP000032266"/>
    </source>
</evidence>
<accession>A0A0C5V0B4</accession>
<keyword evidence="2" id="KW-1185">Reference proteome</keyword>
<dbReference type="KEGG" id="gsn:YC6258_00960"/>
<sequence length="46" mass="5244">MATVFFGKSGEAIHIFPGNFHKLLFLKGVMLNFFACRQMATIYFAQ</sequence>
<dbReference type="STRING" id="1445510.YC6258_00960"/>
<gene>
    <name evidence="1" type="ORF">YC6258_00960</name>
</gene>
<evidence type="ECO:0000313" key="1">
    <source>
        <dbReference type="EMBL" id="AJQ93010.1"/>
    </source>
</evidence>
<dbReference type="AlphaFoldDB" id="A0A0C5V0B4"/>
<name>A0A0C5V0B4_9GAMM</name>